<evidence type="ECO:0000256" key="1">
    <source>
        <dbReference type="SAM" id="MobiDB-lite"/>
    </source>
</evidence>
<feature type="region of interest" description="Disordered" evidence="1">
    <location>
        <begin position="809"/>
        <end position="866"/>
    </location>
</feature>
<feature type="compositionally biased region" description="Basic and acidic residues" evidence="1">
    <location>
        <begin position="1193"/>
        <end position="1209"/>
    </location>
</feature>
<feature type="region of interest" description="Disordered" evidence="1">
    <location>
        <begin position="1190"/>
        <end position="1264"/>
    </location>
</feature>
<reference evidence="2" key="1">
    <citation type="journal article" date="2015" name="PLoS ONE">
        <title>Comprehensive Evaluation of Toxoplasma gondii VEG and Neospora caninum LIV Genomes with Tachyzoite Stage Transcriptome and Proteome Defines Novel Transcript Features.</title>
        <authorList>
            <person name="Ramaprasad A."/>
            <person name="Mourier T."/>
            <person name="Naeem R."/>
            <person name="Malas T.B."/>
            <person name="Moussa E."/>
            <person name="Panigrahi A."/>
            <person name="Vermont S.J."/>
            <person name="Otto T.D."/>
            <person name="Wastling J."/>
            <person name="Pain A."/>
        </authorList>
    </citation>
    <scope>NUCLEOTIDE SEQUENCE</scope>
    <source>
        <strain evidence="2">Liverpool</strain>
    </source>
</reference>
<feature type="compositionally biased region" description="Basic and acidic residues" evidence="1">
    <location>
        <begin position="182"/>
        <end position="197"/>
    </location>
</feature>
<protein>
    <submittedName>
        <fullName evidence="2">Uncharacterized protein</fullName>
    </submittedName>
</protein>
<feature type="region of interest" description="Disordered" evidence="1">
    <location>
        <begin position="414"/>
        <end position="454"/>
    </location>
</feature>
<feature type="compositionally biased region" description="Basic and acidic residues" evidence="1">
    <location>
        <begin position="690"/>
        <end position="702"/>
    </location>
</feature>
<feature type="compositionally biased region" description="Basic and acidic residues" evidence="1">
    <location>
        <begin position="1227"/>
        <end position="1245"/>
    </location>
</feature>
<feature type="compositionally biased region" description="Basic and acidic residues" evidence="1">
    <location>
        <begin position="960"/>
        <end position="969"/>
    </location>
</feature>
<accession>A0A0F7U9U2</accession>
<feature type="region of interest" description="Disordered" evidence="1">
    <location>
        <begin position="1120"/>
        <end position="1142"/>
    </location>
</feature>
<evidence type="ECO:0000313" key="2">
    <source>
        <dbReference type="EMBL" id="CEL66608.1"/>
    </source>
</evidence>
<feature type="compositionally biased region" description="Basic and acidic residues" evidence="1">
    <location>
        <begin position="1125"/>
        <end position="1142"/>
    </location>
</feature>
<name>A0A0F7U9U2_NEOCL</name>
<feature type="compositionally biased region" description="Polar residues" evidence="1">
    <location>
        <begin position="434"/>
        <end position="450"/>
    </location>
</feature>
<gene>
    <name evidence="2" type="ORF">BN1204_024180</name>
</gene>
<feature type="compositionally biased region" description="Basic and acidic residues" evidence="1">
    <location>
        <begin position="11"/>
        <end position="21"/>
    </location>
</feature>
<feature type="region of interest" description="Disordered" evidence="1">
    <location>
        <begin position="1431"/>
        <end position="1451"/>
    </location>
</feature>
<proteinExistence type="predicted"/>
<dbReference type="EMBL" id="LN714482">
    <property type="protein sequence ID" value="CEL66608.1"/>
    <property type="molecule type" value="Genomic_DNA"/>
</dbReference>
<feature type="compositionally biased region" description="Basic and acidic residues" evidence="1">
    <location>
        <begin position="1351"/>
        <end position="1360"/>
    </location>
</feature>
<sequence>MKSTEDSSDLPEGREAFEEGNRASSTGNPVSSVFSSTSSTAASSYSQSRLALLRAKGILPSLVFWRHVHRRVEICEDLLSNAHIASLLLSANRASPTHPDFVEFLVALLARRGSLFLASSAPRCVSPGLPTFSSSPCSSSGVSSFSRPAPGAKAFLPPPLAIAVFNLTLHRVSAAAGACEEGSGRSERTRREERDTPVDATRTLGPACLPPHECDEVLMRALLSSLSRNCSFFLSSSASTSSSSSVSVSSCSTSVPSSSASAASVMPHLPATEAEMKKNTRPLNAALLLASAMARFAHLARTGAFPFSTSSSPSTLDVLNWAVLWEEALLPRFHVSLDQMSLKQTVSLLHSLSRLSHHPIFFFPPSSSGDKTLLQPSQSSVLSSSPASFSSSVSPSSLLLRTLARLLHILQSRGPRSEEGAEGGCRVEGESEGKANTQTGGTRPTLQQEDPSLCLSASSASSANQCAASSVGVSFPPAPFPPPPSPFSCKSSAALGTDSSAQRAVEGMADTVDPNSLSYAFHSVFLLDHAVSAHMRLRDPTILPPASGSTREQASFFLDRVAPQLPVLLQSLMPFLASSSPFVPPFRSYSSPFSSVSCSSSPATASSAAGEVDVSASKTSESDSLVSPFMTPRFASLSELLRAFLPLLTRQLLAAPAVSSLLLLHLSRHVSSLFPSPSDRQDTSLAALKREEEAAERRDEASRGTTGKRSLQQKHERRLYLFLLSSLVTQNPSLSLARETVASHLLPSPHLDNSGRTPPDIPNRTLASVPSSSPAPTAVVPPPRSRAPGEGSLEEFDAVEDARIYLQAHQRAREEKPETREGTEALKPLASLSRDKSAQTTSTFDSSSFPSSLPSSPSFSSSSLPSPSSRLSSSVLVFDASAVPLQRSVRGSLRVAVSPLLSSLSTLEPAELLQAAQLVVTTASLRHPVSLISHLLGHLTARVHAGSEEGTAPLAPRAEAGADGHEGRRVGGGTREKKHASFGLTDLGAVATVGAQLVQLKSGRQGDARNQDGPPGALQELKTKNKHDVQVALQQQFRALLTAIAERAEAALIKEEAEEGQEWRGDALTSENMSVEGWDDEDGDRHWLVDVSGDEDSCACGGSRTREELVDGSVEVVPASGDVECAEKSESRTGRKKRQDERSFLHAPKALLELLVVFDVAGLSRPHLASLVERRILSYPKFREIFGINSPASRDHERDSQGDTKSERQRGRRKRQPAKAQEGGEPGDERREQDQLAEGESRETDEALTPHGRDSESSPDTSTSTVFLRSHLDEILHLLHFLAESVSSAPQPASCSSASLFAHLLPALSVPQLLATLSIDMLLCALDILRRLLRFRQPPEALPGDSASAGQKREDRDRSNQGRGRGAASRPEAWPNSHVVVNHHAERFLYAIQKHCLTKSFLGSLRNGELLLLEEVLRELGERNLQVEEERMQRQLPEPVPKRLQHSMDAY</sequence>
<feature type="compositionally biased region" description="Low complexity" evidence="1">
    <location>
        <begin position="840"/>
        <end position="866"/>
    </location>
</feature>
<organism evidence="2">
    <name type="scientific">Neospora caninum (strain Liverpool)</name>
    <dbReference type="NCBI Taxonomy" id="572307"/>
    <lineage>
        <taxon>Eukaryota</taxon>
        <taxon>Sar</taxon>
        <taxon>Alveolata</taxon>
        <taxon>Apicomplexa</taxon>
        <taxon>Conoidasida</taxon>
        <taxon>Coccidia</taxon>
        <taxon>Eucoccidiorida</taxon>
        <taxon>Eimeriorina</taxon>
        <taxon>Sarcocystidae</taxon>
        <taxon>Neospora</taxon>
    </lineage>
</organism>
<feature type="region of interest" description="Disordered" evidence="1">
    <location>
        <begin position="952"/>
        <end position="976"/>
    </location>
</feature>
<feature type="region of interest" description="Disordered" evidence="1">
    <location>
        <begin position="690"/>
        <end position="712"/>
    </location>
</feature>
<feature type="region of interest" description="Disordered" evidence="1">
    <location>
        <begin position="373"/>
        <end position="393"/>
    </location>
</feature>
<feature type="region of interest" description="Disordered" evidence="1">
    <location>
        <begin position="1340"/>
        <end position="1374"/>
    </location>
</feature>
<feature type="compositionally biased region" description="Basic and acidic residues" evidence="1">
    <location>
        <begin position="415"/>
        <end position="433"/>
    </location>
</feature>
<feature type="compositionally biased region" description="Basic and acidic residues" evidence="1">
    <location>
        <begin position="811"/>
        <end position="824"/>
    </location>
</feature>
<feature type="region of interest" description="Disordered" evidence="1">
    <location>
        <begin position="746"/>
        <end position="791"/>
    </location>
</feature>
<feature type="region of interest" description="Disordered" evidence="1">
    <location>
        <begin position="178"/>
        <end position="204"/>
    </location>
</feature>
<feature type="region of interest" description="Disordered" evidence="1">
    <location>
        <begin position="1"/>
        <end position="31"/>
    </location>
</feature>
<feature type="compositionally biased region" description="Low complexity" evidence="1">
    <location>
        <begin position="767"/>
        <end position="778"/>
    </location>
</feature>